<keyword evidence="2" id="KW-1185">Reference proteome</keyword>
<name>A0ACC5U9H8_9FLAO</name>
<evidence type="ECO:0000313" key="2">
    <source>
        <dbReference type="Proteomes" id="UP001647509"/>
    </source>
</evidence>
<reference evidence="1" key="1">
    <citation type="submission" date="2021-05" db="EMBL/GenBank/DDBJ databases">
        <title>Draft genomes of bacteria isolated from model marine particles.</title>
        <authorList>
            <person name="Datta M.S."/>
            <person name="Schwartzman J.A."/>
            <person name="Enke T.N."/>
            <person name="Saavedra J."/>
            <person name="Cermak N."/>
            <person name="Cordero O.X."/>
        </authorList>
    </citation>
    <scope>NUCLEOTIDE SEQUENCE</scope>
    <source>
        <strain evidence="1">I2M19</strain>
    </source>
</reference>
<proteinExistence type="predicted"/>
<accession>A0ACC5U9H8</accession>
<gene>
    <name evidence="1" type="ORF">KO493_09765</name>
</gene>
<dbReference type="EMBL" id="JAHKPD010000013">
    <property type="protein sequence ID" value="MBU2950984.1"/>
    <property type="molecule type" value="Genomic_DNA"/>
</dbReference>
<evidence type="ECO:0000313" key="1">
    <source>
        <dbReference type="EMBL" id="MBU2950984.1"/>
    </source>
</evidence>
<comment type="caution">
    <text evidence="1">The sequence shown here is derived from an EMBL/GenBank/DDBJ whole genome shotgun (WGS) entry which is preliminary data.</text>
</comment>
<protein>
    <submittedName>
        <fullName evidence="1">Family 16 glycosylhydrolase</fullName>
    </submittedName>
</protein>
<sequence length="326" mass="37804">MIDIKLNYKWIYISTAVFFMAFTGCSSSDSDELEIQDDVEVKDEVEVEEETTPPDNTPDDSYPLSDQSNSGNWILNIEVSDEFQADSLDEEKWLIQGRDGVYQSNFVGRPPSQFSTENVRLEDGKLKIQTRWEPDYNFNPKEHPNTGEAFENITTAAVITKKLFQYGYMEIKCKSAKAQVTSSFWTTGNKSELDMFEMFGGHKTSGSWRKRLKFNMISWDPDNYYYLPDGNGPAYSDNIQVDHNTADDFHVYGFEWTSEYIKIYVDGELHSDGTILKSTLGEEKWVTDVPYRIWFDSETFPWLGIPEEADLPVDYEIEYIRVWQKS</sequence>
<dbReference type="Proteomes" id="UP001647509">
    <property type="component" value="Unassembled WGS sequence"/>
</dbReference>
<organism evidence="1 2">
    <name type="scientific">Pseudotamlana agarivorans</name>
    <dbReference type="NCBI Taxonomy" id="481183"/>
    <lineage>
        <taxon>Bacteria</taxon>
        <taxon>Pseudomonadati</taxon>
        <taxon>Bacteroidota</taxon>
        <taxon>Flavobacteriia</taxon>
        <taxon>Flavobacteriales</taxon>
        <taxon>Flavobacteriaceae</taxon>
        <taxon>Pseudotamlana</taxon>
    </lineage>
</organism>